<dbReference type="AlphaFoldDB" id="A0A8T1EI25"/>
<gene>
    <name evidence="2" type="ORF">PC117_g1283</name>
</gene>
<sequence length="124" mass="13415">MLRRSLLKIAGRVSSHETTQDIQSEDENTPPNTQRDDTSYTWITNVKLTAVERDSSTDTATRRAARGSLIARGDEAGDARRTYGHCRVSTTAHSKPTQSDNVVTNPARDTASVPSSPPSESAAT</sequence>
<reference evidence="2" key="1">
    <citation type="submission" date="2018-10" db="EMBL/GenBank/DDBJ databases">
        <title>Effector identification in a new, highly contiguous assembly of the strawberry crown rot pathogen Phytophthora cactorum.</title>
        <authorList>
            <person name="Armitage A.D."/>
            <person name="Nellist C.F."/>
            <person name="Bates H."/>
            <person name="Vickerstaff R.J."/>
            <person name="Harrison R.J."/>
        </authorList>
    </citation>
    <scope>NUCLEOTIDE SEQUENCE</scope>
    <source>
        <strain evidence="2">4040</strain>
    </source>
</reference>
<evidence type="ECO:0000313" key="2">
    <source>
        <dbReference type="EMBL" id="KAG2954393.1"/>
    </source>
</evidence>
<feature type="compositionally biased region" description="Polar residues" evidence="1">
    <location>
        <begin position="29"/>
        <end position="38"/>
    </location>
</feature>
<feature type="compositionally biased region" description="Low complexity" evidence="1">
    <location>
        <begin position="111"/>
        <end position="124"/>
    </location>
</feature>
<dbReference type="Proteomes" id="UP000736787">
    <property type="component" value="Unassembled WGS sequence"/>
</dbReference>
<feature type="region of interest" description="Disordered" evidence="1">
    <location>
        <begin position="12"/>
        <end position="38"/>
    </location>
</feature>
<proteinExistence type="predicted"/>
<dbReference type="EMBL" id="RCMK01000014">
    <property type="protein sequence ID" value="KAG2954393.1"/>
    <property type="molecule type" value="Genomic_DNA"/>
</dbReference>
<accession>A0A8T1EI25</accession>
<name>A0A8T1EI25_9STRA</name>
<comment type="caution">
    <text evidence="2">The sequence shown here is derived from an EMBL/GenBank/DDBJ whole genome shotgun (WGS) entry which is preliminary data.</text>
</comment>
<protein>
    <submittedName>
        <fullName evidence="2">Uncharacterized protein</fullName>
    </submittedName>
</protein>
<evidence type="ECO:0000256" key="1">
    <source>
        <dbReference type="SAM" id="MobiDB-lite"/>
    </source>
</evidence>
<organism evidence="2 3">
    <name type="scientific">Phytophthora cactorum</name>
    <dbReference type="NCBI Taxonomy" id="29920"/>
    <lineage>
        <taxon>Eukaryota</taxon>
        <taxon>Sar</taxon>
        <taxon>Stramenopiles</taxon>
        <taxon>Oomycota</taxon>
        <taxon>Peronosporomycetes</taxon>
        <taxon>Peronosporales</taxon>
        <taxon>Peronosporaceae</taxon>
        <taxon>Phytophthora</taxon>
    </lineage>
</organism>
<evidence type="ECO:0000313" key="3">
    <source>
        <dbReference type="Proteomes" id="UP000736787"/>
    </source>
</evidence>
<feature type="region of interest" description="Disordered" evidence="1">
    <location>
        <begin position="88"/>
        <end position="124"/>
    </location>
</feature>
<feature type="compositionally biased region" description="Polar residues" evidence="1">
    <location>
        <begin position="88"/>
        <end position="104"/>
    </location>
</feature>